<evidence type="ECO:0000313" key="5">
    <source>
        <dbReference type="Proteomes" id="UP000316199"/>
    </source>
</evidence>
<dbReference type="PANTHER" id="PTHR43215">
    <property type="entry name" value="RADIAL SPOKE HEAD 1 HOMOLOG"/>
    <property type="match status" value="1"/>
</dbReference>
<dbReference type="Gene3D" id="3.10.450.50">
    <property type="match status" value="1"/>
</dbReference>
<dbReference type="SUPFAM" id="SSF54427">
    <property type="entry name" value="NTF2-like"/>
    <property type="match status" value="1"/>
</dbReference>
<dbReference type="Gene3D" id="2.20.110.10">
    <property type="entry name" value="Histone H3 K4-specific methyltransferase SET7/9 N-terminal domain"/>
    <property type="match status" value="1"/>
</dbReference>
<evidence type="ECO:0000256" key="1">
    <source>
        <dbReference type="ARBA" id="ARBA00022737"/>
    </source>
</evidence>
<dbReference type="Pfam" id="PF02493">
    <property type="entry name" value="MORN"/>
    <property type="match status" value="2"/>
</dbReference>
<dbReference type="PANTHER" id="PTHR43215:SF14">
    <property type="entry name" value="RADIAL SPOKE HEAD 1 HOMOLOG"/>
    <property type="match status" value="1"/>
</dbReference>
<dbReference type="AlphaFoldDB" id="A0A520RZT9"/>
<dbReference type="Proteomes" id="UP000316199">
    <property type="component" value="Unassembled WGS sequence"/>
</dbReference>
<dbReference type="InterPro" id="IPR056203">
    <property type="entry name" value="Cds6_C"/>
</dbReference>
<dbReference type="EMBL" id="SHAG01000026">
    <property type="protein sequence ID" value="RZO75733.1"/>
    <property type="molecule type" value="Genomic_DNA"/>
</dbReference>
<organism evidence="4 5">
    <name type="scientific">OM182 bacterium</name>
    <dbReference type="NCBI Taxonomy" id="2510334"/>
    <lineage>
        <taxon>Bacteria</taxon>
        <taxon>Pseudomonadati</taxon>
        <taxon>Pseudomonadota</taxon>
        <taxon>Gammaproteobacteria</taxon>
        <taxon>OMG group</taxon>
        <taxon>OM182 clade</taxon>
    </lineage>
</organism>
<gene>
    <name evidence="4" type="ORF">EVA68_06280</name>
</gene>
<keyword evidence="1" id="KW-0677">Repeat</keyword>
<sequence length="290" mass="33027">MNKLFSILFLVLLFKVSAAATEIANRTLVWSDGTRYVGGVIEGKRSGKGTIFWQDGTRFVGEFKNDKRNGSGTMIMPDGTIYSGIFLDDQLVKASQSEHMDVPGLSNKKPSSGITTNLDELVESERIEKSSEIVQPGPAFNSKVLEAEAGNSIILIPERQMPIVLDDPYAPVTVVTNRIRSEVQEMVNLWGAAWSEQNVPQYLSNYSDDFVITDSISRRGWEVLRRNRLTRPKYIDIKISHERIELVAEDTIDVFFSQTYRSNLYRDITKKVLRIKREEQGWRIIEEKSR</sequence>
<proteinExistence type="predicted"/>
<feature type="signal peptide" evidence="2">
    <location>
        <begin position="1"/>
        <end position="20"/>
    </location>
</feature>
<feature type="domain" description="Cds6 C-terminal" evidence="3">
    <location>
        <begin position="183"/>
        <end position="288"/>
    </location>
</feature>
<comment type="caution">
    <text evidence="4">The sequence shown here is derived from an EMBL/GenBank/DDBJ whole genome shotgun (WGS) entry which is preliminary data.</text>
</comment>
<reference evidence="4 5" key="1">
    <citation type="submission" date="2019-02" db="EMBL/GenBank/DDBJ databases">
        <title>Prokaryotic population dynamics and viral predation in marine succession experiment using metagenomics: the confinement effect.</title>
        <authorList>
            <person name="Haro-Moreno J.M."/>
            <person name="Rodriguez-Valera F."/>
            <person name="Lopez-Perez M."/>
        </authorList>
    </citation>
    <scope>NUCLEOTIDE SEQUENCE [LARGE SCALE GENOMIC DNA]</scope>
    <source>
        <strain evidence="4">MED-G157</strain>
    </source>
</reference>
<evidence type="ECO:0000259" key="3">
    <source>
        <dbReference type="Pfam" id="PF24125"/>
    </source>
</evidence>
<dbReference type="SUPFAM" id="SSF82185">
    <property type="entry name" value="Histone H3 K4-specific methyltransferase SET7/9 N-terminal domain"/>
    <property type="match status" value="1"/>
</dbReference>
<accession>A0A520RZT9</accession>
<dbReference type="Pfam" id="PF24125">
    <property type="entry name" value="Cds6_C"/>
    <property type="match status" value="1"/>
</dbReference>
<dbReference type="InterPro" id="IPR032710">
    <property type="entry name" value="NTF2-like_dom_sf"/>
</dbReference>
<evidence type="ECO:0000256" key="2">
    <source>
        <dbReference type="SAM" id="SignalP"/>
    </source>
</evidence>
<name>A0A520RZT9_9GAMM</name>
<evidence type="ECO:0000313" key="4">
    <source>
        <dbReference type="EMBL" id="RZO75733.1"/>
    </source>
</evidence>
<dbReference type="SMART" id="SM00698">
    <property type="entry name" value="MORN"/>
    <property type="match status" value="2"/>
</dbReference>
<protein>
    <recommendedName>
        <fullName evidence="3">Cds6 C-terminal domain-containing protein</fullName>
    </recommendedName>
</protein>
<keyword evidence="2" id="KW-0732">Signal</keyword>
<feature type="chain" id="PRO_5021709045" description="Cds6 C-terminal domain-containing protein" evidence="2">
    <location>
        <begin position="21"/>
        <end position="290"/>
    </location>
</feature>
<dbReference type="InterPro" id="IPR003409">
    <property type="entry name" value="MORN"/>
</dbReference>